<evidence type="ECO:0000313" key="5">
    <source>
        <dbReference type="Proteomes" id="UP000650467"/>
    </source>
</evidence>
<dbReference type="OrthoDB" id="529266at2759"/>
<feature type="compositionally biased region" description="Basic residues" evidence="1">
    <location>
        <begin position="737"/>
        <end position="749"/>
    </location>
</feature>
<evidence type="ECO:0000256" key="2">
    <source>
        <dbReference type="SAM" id="SignalP"/>
    </source>
</evidence>
<dbReference type="SUPFAM" id="SSF55486">
    <property type="entry name" value="Metalloproteases ('zincins'), catalytic domain"/>
    <property type="match status" value="1"/>
</dbReference>
<evidence type="ECO:0000313" key="4">
    <source>
        <dbReference type="EMBL" id="KAG2439960.1"/>
    </source>
</evidence>
<accession>A0A835W5B5</accession>
<evidence type="ECO:0000256" key="1">
    <source>
        <dbReference type="SAM" id="MobiDB-lite"/>
    </source>
</evidence>
<dbReference type="Proteomes" id="UP000650467">
    <property type="component" value="Unassembled WGS sequence"/>
</dbReference>
<reference evidence="4" key="1">
    <citation type="journal article" date="2020" name="bioRxiv">
        <title>Comparative genomics of Chlamydomonas.</title>
        <authorList>
            <person name="Craig R.J."/>
            <person name="Hasan A.R."/>
            <person name="Ness R.W."/>
            <person name="Keightley P.D."/>
        </authorList>
    </citation>
    <scope>NUCLEOTIDE SEQUENCE</scope>
    <source>
        <strain evidence="4">SAG 7.73</strain>
    </source>
</reference>
<keyword evidence="5" id="KW-1185">Reference proteome</keyword>
<feature type="compositionally biased region" description="Pro residues" evidence="1">
    <location>
        <begin position="693"/>
        <end position="727"/>
    </location>
</feature>
<dbReference type="AlphaFoldDB" id="A0A835W5B5"/>
<feature type="region of interest" description="Disordered" evidence="1">
    <location>
        <begin position="681"/>
        <end position="749"/>
    </location>
</feature>
<feature type="region of interest" description="Disordered" evidence="1">
    <location>
        <begin position="31"/>
        <end position="55"/>
    </location>
</feature>
<comment type="caution">
    <text evidence="4">The sequence shown here is derived from an EMBL/GenBank/DDBJ whole genome shotgun (WGS) entry which is preliminary data.</text>
</comment>
<name>A0A835W5B5_CHLIN</name>
<keyword evidence="2" id="KW-0732">Signal</keyword>
<feature type="signal peptide" evidence="2">
    <location>
        <begin position="1"/>
        <end position="24"/>
    </location>
</feature>
<feature type="region of interest" description="Disordered" evidence="1">
    <location>
        <begin position="152"/>
        <end position="174"/>
    </location>
</feature>
<sequence length="749" mass="79969">MARDGLLYKLLIVAGLCLALQVDAASRSYLTRPPPLKRPPPHRSQPRQATPSPAPEAEVVTVIVNVTGQLSQSLGHGFVQKDASSEDSAWSLVLQEEQIARLVPVSPKTPEEASVNTRIELETDDTLITGDPVNAPLALDVPKSVADRLGLEIAPDGGPVAGDNTTDGSTGSRRRLTEVEHAARRMILDFHGTRRTLAEFNDLTDVLAQLGVQNQVPKAKVPKSGVKKNGGAKDLMIIGGKPLNVTSITFFFTSSSCGINPVLTEAQIKARWYDNGDSAPVTASLQRYHRVCSYNKLGFYPDRNMVFGPIDVPCTGTQPTKGAYDLRKGKGNKVNLDGEMYGLYDLAKAWLRTYRPEVIPQLPFLRRKVLVWPWNNQAQLLKNGDLEVANWAGMANMGCPGNPDPNGIVPDCLTWMNTDLPSTTIDLTTLFQELGHNIGLAHSTRTVCDAAGCAKDEYGDSSDPMGGAGPISGDKSYICLSAPQAYKAGWAVPLADLNATLLDANSGFTDYTVPSAHSTDTNYIRIAIDQTGIATTDRLRPQRAIYVSYRVAQPLGGYDSGLPKELNARVWVHEYNETANGLTANLKTPPMVLNMLDLPVADPKTKKVGPPVVPGWGPLSTRLTLPRAFGAGDSLTIMLKDKTTSAATVSLCRTTVAAESMDDGTCNDGLDNDCDGVADGDDPDCGGAGDAKSPPPPPLAVLRKSPPPSPPPPPPPAKKATSPPPPANVASAVPSPKRPKAGTGRRQHH</sequence>
<protein>
    <recommendedName>
        <fullName evidence="3">Peptidase M11 gametolysin domain-containing protein</fullName>
    </recommendedName>
</protein>
<dbReference type="InterPro" id="IPR008752">
    <property type="entry name" value="Peptidase_M11"/>
</dbReference>
<feature type="chain" id="PRO_5032519763" description="Peptidase M11 gametolysin domain-containing protein" evidence="2">
    <location>
        <begin position="25"/>
        <end position="749"/>
    </location>
</feature>
<gene>
    <name evidence="4" type="ORF">HXX76_004079</name>
</gene>
<dbReference type="EMBL" id="JAEHOC010000007">
    <property type="protein sequence ID" value="KAG2439960.1"/>
    <property type="molecule type" value="Genomic_DNA"/>
</dbReference>
<organism evidence="4 5">
    <name type="scientific">Chlamydomonas incerta</name>
    <dbReference type="NCBI Taxonomy" id="51695"/>
    <lineage>
        <taxon>Eukaryota</taxon>
        <taxon>Viridiplantae</taxon>
        <taxon>Chlorophyta</taxon>
        <taxon>core chlorophytes</taxon>
        <taxon>Chlorophyceae</taxon>
        <taxon>CS clade</taxon>
        <taxon>Chlamydomonadales</taxon>
        <taxon>Chlamydomonadaceae</taxon>
        <taxon>Chlamydomonas</taxon>
    </lineage>
</organism>
<dbReference type="Pfam" id="PF05548">
    <property type="entry name" value="Peptidase_M11"/>
    <property type="match status" value="1"/>
</dbReference>
<evidence type="ECO:0000259" key="3">
    <source>
        <dbReference type="Pfam" id="PF05548"/>
    </source>
</evidence>
<proteinExistence type="predicted"/>
<feature type="domain" description="Peptidase M11 gametolysin" evidence="3">
    <location>
        <begin position="252"/>
        <end position="581"/>
    </location>
</feature>